<dbReference type="Proteomes" id="UP001381693">
    <property type="component" value="Unassembled WGS sequence"/>
</dbReference>
<dbReference type="EMBL" id="JAXCGZ010021381">
    <property type="protein sequence ID" value="KAK7053102.1"/>
    <property type="molecule type" value="Genomic_DNA"/>
</dbReference>
<organism evidence="1 2">
    <name type="scientific">Halocaridina rubra</name>
    <name type="common">Hawaiian red shrimp</name>
    <dbReference type="NCBI Taxonomy" id="373956"/>
    <lineage>
        <taxon>Eukaryota</taxon>
        <taxon>Metazoa</taxon>
        <taxon>Ecdysozoa</taxon>
        <taxon>Arthropoda</taxon>
        <taxon>Crustacea</taxon>
        <taxon>Multicrustacea</taxon>
        <taxon>Malacostraca</taxon>
        <taxon>Eumalacostraca</taxon>
        <taxon>Eucarida</taxon>
        <taxon>Decapoda</taxon>
        <taxon>Pleocyemata</taxon>
        <taxon>Caridea</taxon>
        <taxon>Atyoidea</taxon>
        <taxon>Atyidae</taxon>
        <taxon>Halocaridina</taxon>
    </lineage>
</organism>
<proteinExistence type="predicted"/>
<evidence type="ECO:0000313" key="1">
    <source>
        <dbReference type="EMBL" id="KAK7053102.1"/>
    </source>
</evidence>
<comment type="caution">
    <text evidence="1">The sequence shown here is derived from an EMBL/GenBank/DDBJ whole genome shotgun (WGS) entry which is preliminary data.</text>
</comment>
<name>A0AAN8ZZE3_HALRR</name>
<evidence type="ECO:0000313" key="2">
    <source>
        <dbReference type="Proteomes" id="UP001381693"/>
    </source>
</evidence>
<reference evidence="1 2" key="1">
    <citation type="submission" date="2023-11" db="EMBL/GenBank/DDBJ databases">
        <title>Halocaridina rubra genome assembly.</title>
        <authorList>
            <person name="Smith C."/>
        </authorList>
    </citation>
    <scope>NUCLEOTIDE SEQUENCE [LARGE SCALE GENOMIC DNA]</scope>
    <source>
        <strain evidence="1">EP-1</strain>
        <tissue evidence="1">Whole</tissue>
    </source>
</reference>
<dbReference type="AlphaFoldDB" id="A0AAN8ZZE3"/>
<gene>
    <name evidence="1" type="ORF">SK128_027879</name>
</gene>
<sequence length="55" mass="6327">MGEIEITEWSDIAREGCAILNWWRSRRLATWQLCVLSPNCIVANCMFSLLATLLK</sequence>
<keyword evidence="2" id="KW-1185">Reference proteome</keyword>
<accession>A0AAN8ZZE3</accession>
<protein>
    <submittedName>
        <fullName evidence="1">Uncharacterized protein</fullName>
    </submittedName>
</protein>
<feature type="non-terminal residue" evidence="1">
    <location>
        <position position="55"/>
    </location>
</feature>